<keyword evidence="8" id="KW-1185">Reference proteome</keyword>
<keyword evidence="5" id="KW-0804">Transcription</keyword>
<accession>A0A0U1Q1S2</accession>
<dbReference type="PATRIC" id="fig|1610491.3.peg.776"/>
<evidence type="ECO:0000256" key="3">
    <source>
        <dbReference type="ARBA" id="ARBA00023015"/>
    </source>
</evidence>
<dbReference type="EMBL" id="LBNQ01000015">
    <property type="protein sequence ID" value="KKW68703.1"/>
    <property type="molecule type" value="Genomic_DNA"/>
</dbReference>
<name>A0A0U1Q1S2_9BURK</name>
<dbReference type="AlphaFoldDB" id="A0A0U1Q1S2"/>
<organism evidence="7 8">
    <name type="scientific">Lampropedia cohaerens</name>
    <dbReference type="NCBI Taxonomy" id="1610491"/>
    <lineage>
        <taxon>Bacteria</taxon>
        <taxon>Pseudomonadati</taxon>
        <taxon>Pseudomonadota</taxon>
        <taxon>Betaproteobacteria</taxon>
        <taxon>Burkholderiales</taxon>
        <taxon>Comamonadaceae</taxon>
        <taxon>Lampropedia</taxon>
    </lineage>
</organism>
<evidence type="ECO:0000256" key="5">
    <source>
        <dbReference type="ARBA" id="ARBA00023163"/>
    </source>
</evidence>
<dbReference type="InterPro" id="IPR004839">
    <property type="entry name" value="Aminotransferase_I/II_large"/>
</dbReference>
<evidence type="ECO:0000313" key="8">
    <source>
        <dbReference type="Proteomes" id="UP000050580"/>
    </source>
</evidence>
<dbReference type="STRING" id="1610491.AAV94_03640"/>
<dbReference type="InterPro" id="IPR036390">
    <property type="entry name" value="WH_DNA-bd_sf"/>
</dbReference>
<comment type="caution">
    <text evidence="7">The sequence shown here is derived from an EMBL/GenBank/DDBJ whole genome shotgun (WGS) entry which is preliminary data.</text>
</comment>
<feature type="domain" description="HTH gntR-type" evidence="6">
    <location>
        <begin position="27"/>
        <end position="95"/>
    </location>
</feature>
<dbReference type="GO" id="GO:0003677">
    <property type="term" value="F:DNA binding"/>
    <property type="evidence" value="ECO:0007669"/>
    <property type="project" value="UniProtKB-KW"/>
</dbReference>
<dbReference type="Gene3D" id="3.40.640.10">
    <property type="entry name" value="Type I PLP-dependent aspartate aminotransferase-like (Major domain)"/>
    <property type="match status" value="1"/>
</dbReference>
<dbReference type="CDD" id="cd07377">
    <property type="entry name" value="WHTH_GntR"/>
    <property type="match status" value="1"/>
</dbReference>
<evidence type="ECO:0000259" key="6">
    <source>
        <dbReference type="PROSITE" id="PS50949"/>
    </source>
</evidence>
<evidence type="ECO:0000256" key="4">
    <source>
        <dbReference type="ARBA" id="ARBA00023125"/>
    </source>
</evidence>
<dbReference type="OrthoDB" id="9804020at2"/>
<dbReference type="PANTHER" id="PTHR46577:SF1">
    <property type="entry name" value="HTH-TYPE TRANSCRIPTIONAL REGULATORY PROTEIN GABR"/>
    <property type="match status" value="1"/>
</dbReference>
<dbReference type="GO" id="GO:0003700">
    <property type="term" value="F:DNA-binding transcription factor activity"/>
    <property type="evidence" value="ECO:0007669"/>
    <property type="project" value="InterPro"/>
</dbReference>
<dbReference type="Gene3D" id="3.90.1150.10">
    <property type="entry name" value="Aspartate Aminotransferase, domain 1"/>
    <property type="match status" value="1"/>
</dbReference>
<dbReference type="Pfam" id="PF00155">
    <property type="entry name" value="Aminotran_1_2"/>
    <property type="match status" value="1"/>
</dbReference>
<keyword evidence="3" id="KW-0805">Transcription regulation</keyword>
<dbReference type="Gene3D" id="1.10.10.10">
    <property type="entry name" value="Winged helix-like DNA-binding domain superfamily/Winged helix DNA-binding domain"/>
    <property type="match status" value="1"/>
</dbReference>
<evidence type="ECO:0000256" key="1">
    <source>
        <dbReference type="ARBA" id="ARBA00005384"/>
    </source>
</evidence>
<dbReference type="PANTHER" id="PTHR46577">
    <property type="entry name" value="HTH-TYPE TRANSCRIPTIONAL REGULATORY PROTEIN GABR"/>
    <property type="match status" value="1"/>
</dbReference>
<dbReference type="CDD" id="cd00609">
    <property type="entry name" value="AAT_like"/>
    <property type="match status" value="1"/>
</dbReference>
<gene>
    <name evidence="7" type="ORF">AAV94_03640</name>
</gene>
<dbReference type="InterPro" id="IPR015422">
    <property type="entry name" value="PyrdxlP-dep_Trfase_small"/>
</dbReference>
<sequence length="475" mass="50819">MSTTQAPVRKLKKPNRAWIRPLEDGGGARYRQIADLIVGAVKDGVLRAGDRLPPQRDLAQELGVDLTTVTRAYNEVRLAGLLDAHGAGGTYIAASLSEQSGTIDLSMNIPPLLNGENFERLMQSGLAQVKEQISAGSLMTYHVGGGSKSDREAASTWLEPIVGSVNPDKILICPGAQAALSAILLAYTQPGDVIAAENLTYPGFLAACRVLQRGVVPVASDDQGMVPEDLDRVCKEQGPRLVYLVPTIQNPTATTMSAERREAIHAVATRHGVAIIEDDPYWLVAGDAPPPIASIAGRSAGAPVFYISTLSKCLAPGLRTAYVLMPESESMEPVLDALRAITLMAHQSTVSMASIWIRNGMAMDMVQKIRQELGQRQKLAAKILPGILRAHPHGLHLWLALPSRLDQYRLIQTAQDQGLGVASSEAFSAQEDAPNAIRLSLGGASDQARLVTALEKLAEILGTAVAPVERRRVIV</sequence>
<keyword evidence="4" id="KW-0238">DNA-binding</keyword>
<dbReference type="InterPro" id="IPR015421">
    <property type="entry name" value="PyrdxlP-dep_Trfase_major"/>
</dbReference>
<comment type="similarity">
    <text evidence="1">In the C-terminal section; belongs to the class-I pyridoxal-phosphate-dependent aminotransferase family.</text>
</comment>
<evidence type="ECO:0000313" key="7">
    <source>
        <dbReference type="EMBL" id="KKW68703.1"/>
    </source>
</evidence>
<dbReference type="GO" id="GO:0030170">
    <property type="term" value="F:pyridoxal phosphate binding"/>
    <property type="evidence" value="ECO:0007669"/>
    <property type="project" value="InterPro"/>
</dbReference>
<keyword evidence="2" id="KW-0663">Pyridoxal phosphate</keyword>
<dbReference type="PROSITE" id="PS50949">
    <property type="entry name" value="HTH_GNTR"/>
    <property type="match status" value="1"/>
</dbReference>
<proteinExistence type="inferred from homology"/>
<dbReference type="InterPro" id="IPR036388">
    <property type="entry name" value="WH-like_DNA-bd_sf"/>
</dbReference>
<dbReference type="SUPFAM" id="SSF53383">
    <property type="entry name" value="PLP-dependent transferases"/>
    <property type="match status" value="1"/>
</dbReference>
<dbReference type="InterPro" id="IPR000524">
    <property type="entry name" value="Tscrpt_reg_HTH_GntR"/>
</dbReference>
<protein>
    <submittedName>
        <fullName evidence="7">GntR family transcriptional regulator</fullName>
    </submittedName>
</protein>
<evidence type="ECO:0000256" key="2">
    <source>
        <dbReference type="ARBA" id="ARBA00022898"/>
    </source>
</evidence>
<dbReference type="RefSeq" id="WP_046740981.1">
    <property type="nucleotide sequence ID" value="NZ_LBNQ01000015.1"/>
</dbReference>
<dbReference type="InterPro" id="IPR015424">
    <property type="entry name" value="PyrdxlP-dep_Trfase"/>
</dbReference>
<dbReference type="Proteomes" id="UP000050580">
    <property type="component" value="Unassembled WGS sequence"/>
</dbReference>
<dbReference type="SUPFAM" id="SSF46785">
    <property type="entry name" value="Winged helix' DNA-binding domain"/>
    <property type="match status" value="1"/>
</dbReference>
<dbReference type="SMART" id="SM00345">
    <property type="entry name" value="HTH_GNTR"/>
    <property type="match status" value="1"/>
</dbReference>
<dbReference type="InterPro" id="IPR051446">
    <property type="entry name" value="HTH_trans_reg/aminotransferase"/>
</dbReference>
<reference evidence="7 8" key="1">
    <citation type="submission" date="2015-05" db="EMBL/GenBank/DDBJ databases">
        <title>Draft genome sequence of Lampropedia sp. CT6, isolated from the microbial mat of a hot water spring, located at Manikaran, India.</title>
        <authorList>
            <person name="Tripathi C."/>
            <person name="Rani P."/>
            <person name="Mahato N.K."/>
            <person name="Lal R."/>
        </authorList>
    </citation>
    <scope>NUCLEOTIDE SEQUENCE [LARGE SCALE GENOMIC DNA]</scope>
    <source>
        <strain evidence="7 8">CT6</strain>
    </source>
</reference>
<dbReference type="Pfam" id="PF00392">
    <property type="entry name" value="GntR"/>
    <property type="match status" value="1"/>
</dbReference>